<accession>A0A1D1VGQ9</accession>
<reference evidence="4 5" key="1">
    <citation type="journal article" date="2016" name="Nat. Commun.">
        <title>Extremotolerant tardigrade genome and improved radiotolerance of human cultured cells by tardigrade-unique protein.</title>
        <authorList>
            <person name="Hashimoto T."/>
            <person name="Horikawa D.D."/>
            <person name="Saito Y."/>
            <person name="Kuwahara H."/>
            <person name="Kozuka-Hata H."/>
            <person name="Shin-I T."/>
            <person name="Minakuchi Y."/>
            <person name="Ohishi K."/>
            <person name="Motoyama A."/>
            <person name="Aizu T."/>
            <person name="Enomoto A."/>
            <person name="Kondo K."/>
            <person name="Tanaka S."/>
            <person name="Hara Y."/>
            <person name="Koshikawa S."/>
            <person name="Sagara H."/>
            <person name="Miura T."/>
            <person name="Yokobori S."/>
            <person name="Miyagawa K."/>
            <person name="Suzuki Y."/>
            <person name="Kubo T."/>
            <person name="Oyama M."/>
            <person name="Kohara Y."/>
            <person name="Fujiyama A."/>
            <person name="Arakawa K."/>
            <person name="Katayama T."/>
            <person name="Toyoda A."/>
            <person name="Kunieda T."/>
        </authorList>
    </citation>
    <scope>NUCLEOTIDE SEQUENCE [LARGE SCALE GENOMIC DNA]</scope>
    <source>
        <strain evidence="4 5">YOKOZUNA-1</strain>
    </source>
</reference>
<dbReference type="InterPro" id="IPR027806">
    <property type="entry name" value="HARBI1_dom"/>
</dbReference>
<dbReference type="Proteomes" id="UP000186922">
    <property type="component" value="Unassembled WGS sequence"/>
</dbReference>
<dbReference type="OrthoDB" id="10051515at2759"/>
<feature type="domain" description="DDE Tnp4" evidence="3">
    <location>
        <begin position="2"/>
        <end position="139"/>
    </location>
</feature>
<comment type="caution">
    <text evidence="4">The sequence shown here is derived from an EMBL/GenBank/DDBJ whole genome shotgun (WGS) entry which is preliminary data.</text>
</comment>
<dbReference type="Pfam" id="PF13359">
    <property type="entry name" value="DDE_Tnp_4"/>
    <property type="match status" value="1"/>
</dbReference>
<protein>
    <recommendedName>
        <fullName evidence="3">DDE Tnp4 domain-containing protein</fullName>
    </recommendedName>
</protein>
<evidence type="ECO:0000313" key="4">
    <source>
        <dbReference type="EMBL" id="GAU99242.1"/>
    </source>
</evidence>
<dbReference type="STRING" id="947166.A0A1D1VGQ9"/>
<keyword evidence="5" id="KW-1185">Reference proteome</keyword>
<name>A0A1D1VGQ9_RAMVA</name>
<gene>
    <name evidence="4" type="primary">RvY_10274</name>
    <name evidence="4" type="synonym">RvY_10274.1</name>
    <name evidence="4" type="ORF">RvY_10274-1</name>
</gene>
<comment type="cofactor">
    <cofactor evidence="1">
        <name>a divalent metal cation</name>
        <dbReference type="ChEBI" id="CHEBI:60240"/>
    </cofactor>
</comment>
<evidence type="ECO:0000256" key="1">
    <source>
        <dbReference type="ARBA" id="ARBA00001968"/>
    </source>
</evidence>
<dbReference type="AlphaFoldDB" id="A0A1D1VGQ9"/>
<sequence>MAVARADYTFEYVDVGGFGRQSDGGTSQNCTLGRGFSDGELVMPTARKPPLCAKKLPYVFVADAAFPMSENLLRPYPGYASSSLAKQEHIFNYRLSRAHRVVENAFGILAAKWEIFRGPIALEPQQVIYLTLACCALQNFLITENAKAGDNYISPTLVDSEAADGTFLPGSWRKTMPASMIFLRVSGNRAGRAAIKTREDSSEHFSTHGSIPWQDNMVFGLLNK</sequence>
<evidence type="ECO:0000259" key="3">
    <source>
        <dbReference type="Pfam" id="PF13359"/>
    </source>
</evidence>
<evidence type="ECO:0000256" key="2">
    <source>
        <dbReference type="ARBA" id="ARBA00022723"/>
    </source>
</evidence>
<keyword evidence="2" id="KW-0479">Metal-binding</keyword>
<proteinExistence type="predicted"/>
<organism evidence="4 5">
    <name type="scientific">Ramazzottius varieornatus</name>
    <name type="common">Water bear</name>
    <name type="synonym">Tardigrade</name>
    <dbReference type="NCBI Taxonomy" id="947166"/>
    <lineage>
        <taxon>Eukaryota</taxon>
        <taxon>Metazoa</taxon>
        <taxon>Ecdysozoa</taxon>
        <taxon>Tardigrada</taxon>
        <taxon>Eutardigrada</taxon>
        <taxon>Parachela</taxon>
        <taxon>Hypsibioidea</taxon>
        <taxon>Ramazzottiidae</taxon>
        <taxon>Ramazzottius</taxon>
    </lineage>
</organism>
<dbReference type="GO" id="GO:0046872">
    <property type="term" value="F:metal ion binding"/>
    <property type="evidence" value="ECO:0007669"/>
    <property type="project" value="UniProtKB-KW"/>
</dbReference>
<evidence type="ECO:0000313" key="5">
    <source>
        <dbReference type="Proteomes" id="UP000186922"/>
    </source>
</evidence>
<dbReference type="EMBL" id="BDGG01000005">
    <property type="protein sequence ID" value="GAU99242.1"/>
    <property type="molecule type" value="Genomic_DNA"/>
</dbReference>